<evidence type="ECO:0000256" key="2">
    <source>
        <dbReference type="ARBA" id="ARBA00022676"/>
    </source>
</evidence>
<keyword evidence="2" id="KW-0328">Glycosyltransferase</keyword>
<protein>
    <submittedName>
        <fullName evidence="5">Glycosyltransferase family 2 protein</fullName>
    </submittedName>
</protein>
<dbReference type="SUPFAM" id="SSF53448">
    <property type="entry name" value="Nucleotide-diphospho-sugar transferases"/>
    <property type="match status" value="1"/>
</dbReference>
<evidence type="ECO:0000313" key="5">
    <source>
        <dbReference type="EMBL" id="RRB17445.1"/>
    </source>
</evidence>
<evidence type="ECO:0000313" key="6">
    <source>
        <dbReference type="Proteomes" id="UP000274271"/>
    </source>
</evidence>
<dbReference type="EMBL" id="RQJP01000001">
    <property type="protein sequence ID" value="RRB17445.1"/>
    <property type="molecule type" value="Genomic_DNA"/>
</dbReference>
<gene>
    <name evidence="5" type="ORF">EHT87_03935</name>
</gene>
<dbReference type="Gene3D" id="3.90.550.10">
    <property type="entry name" value="Spore Coat Polysaccharide Biosynthesis Protein SpsA, Chain A"/>
    <property type="match status" value="1"/>
</dbReference>
<dbReference type="GO" id="GO:0016757">
    <property type="term" value="F:glycosyltransferase activity"/>
    <property type="evidence" value="ECO:0007669"/>
    <property type="project" value="UniProtKB-KW"/>
</dbReference>
<dbReference type="RefSeq" id="WP_124904062.1">
    <property type="nucleotide sequence ID" value="NZ_RQJP01000001.1"/>
</dbReference>
<dbReference type="PANTHER" id="PTHR43179">
    <property type="entry name" value="RHAMNOSYLTRANSFERASE WBBL"/>
    <property type="match status" value="1"/>
</dbReference>
<accession>A0A3P1CVV6</accession>
<comment type="caution">
    <text evidence="5">The sequence shown here is derived from an EMBL/GenBank/DDBJ whole genome shotgun (WGS) entry which is preliminary data.</text>
</comment>
<dbReference type="InterPro" id="IPR029044">
    <property type="entry name" value="Nucleotide-diphossugar_trans"/>
</dbReference>
<name>A0A3P1CVV6_9BACT</name>
<evidence type="ECO:0000259" key="4">
    <source>
        <dbReference type="Pfam" id="PF00535"/>
    </source>
</evidence>
<dbReference type="AlphaFoldDB" id="A0A3P1CVV6"/>
<evidence type="ECO:0000256" key="3">
    <source>
        <dbReference type="ARBA" id="ARBA00022679"/>
    </source>
</evidence>
<dbReference type="OrthoDB" id="9771846at2"/>
<keyword evidence="6" id="KW-1185">Reference proteome</keyword>
<dbReference type="Pfam" id="PF00535">
    <property type="entry name" value="Glycos_transf_2"/>
    <property type="match status" value="1"/>
</dbReference>
<dbReference type="InterPro" id="IPR001173">
    <property type="entry name" value="Glyco_trans_2-like"/>
</dbReference>
<dbReference type="PANTHER" id="PTHR43179:SF12">
    <property type="entry name" value="GALACTOFURANOSYLTRANSFERASE GLFT2"/>
    <property type="match status" value="1"/>
</dbReference>
<keyword evidence="3 5" id="KW-0808">Transferase</keyword>
<feature type="domain" description="Glycosyltransferase 2-like" evidence="4">
    <location>
        <begin position="4"/>
        <end position="127"/>
    </location>
</feature>
<comment type="similarity">
    <text evidence="1">Belongs to the glycosyltransferase 2 family.</text>
</comment>
<reference evidence="5 6" key="1">
    <citation type="submission" date="2018-11" db="EMBL/GenBank/DDBJ databases">
        <authorList>
            <person name="Zhou Z."/>
            <person name="Wang G."/>
        </authorList>
    </citation>
    <scope>NUCLEOTIDE SEQUENCE [LARGE SCALE GENOMIC DNA]</scope>
    <source>
        <strain evidence="5 6">KCTC42998</strain>
    </source>
</reference>
<proteinExistence type="inferred from homology"/>
<evidence type="ECO:0000256" key="1">
    <source>
        <dbReference type="ARBA" id="ARBA00006739"/>
    </source>
</evidence>
<sequence>MIFIVIPVHNRKHLTRRCLACLTRQTISRITIVVVNDGSTDGTDEMIRTEFPDVVVLPGDGTLWWTEGTNVGVRYALQNRVADEENFVLTINDDTEVRPDYVASLLATYAQHKPCLAGSVSVDIAKPDSLQYAGMKLNLYSANETYLANAHFGNSYSQLTETTDTIDSDSLPGRGVLIPFEVFEKVGLYDTEHYVHYMADIEFTVRAKRAGYRLVIAPSSIVYEHVEATGLQVNHQLPIRKFWKGLWGRYSPINIPMRYHFAMRHTHTKHLYLVLEVGRIVTGYFLRKLRLI</sequence>
<dbReference type="Proteomes" id="UP000274271">
    <property type="component" value="Unassembled WGS sequence"/>
</dbReference>
<organism evidence="5 6">
    <name type="scientific">Larkinella knui</name>
    <dbReference type="NCBI Taxonomy" id="2025310"/>
    <lineage>
        <taxon>Bacteria</taxon>
        <taxon>Pseudomonadati</taxon>
        <taxon>Bacteroidota</taxon>
        <taxon>Cytophagia</taxon>
        <taxon>Cytophagales</taxon>
        <taxon>Spirosomataceae</taxon>
        <taxon>Larkinella</taxon>
    </lineage>
</organism>